<evidence type="ECO:0000313" key="3">
    <source>
        <dbReference type="Proteomes" id="UP001163046"/>
    </source>
</evidence>
<organism evidence="2 3">
    <name type="scientific">Desmophyllum pertusum</name>
    <dbReference type="NCBI Taxonomy" id="174260"/>
    <lineage>
        <taxon>Eukaryota</taxon>
        <taxon>Metazoa</taxon>
        <taxon>Cnidaria</taxon>
        <taxon>Anthozoa</taxon>
        <taxon>Hexacorallia</taxon>
        <taxon>Scleractinia</taxon>
        <taxon>Caryophylliina</taxon>
        <taxon>Caryophylliidae</taxon>
        <taxon>Desmophyllum</taxon>
    </lineage>
</organism>
<reference evidence="2" key="1">
    <citation type="submission" date="2023-01" db="EMBL/GenBank/DDBJ databases">
        <title>Genome assembly of the deep-sea coral Lophelia pertusa.</title>
        <authorList>
            <person name="Herrera S."/>
            <person name="Cordes E."/>
        </authorList>
    </citation>
    <scope>NUCLEOTIDE SEQUENCE</scope>
    <source>
        <strain evidence="2">USNM1676648</strain>
        <tissue evidence="2">Polyp</tissue>
    </source>
</reference>
<name>A0A9W9YQA1_9CNID</name>
<sequence>MVELEEAASSESSALCTPEPAVVSGNCEASLDEATSHSPAHTTNEPESEVLCAVNDDLHGSDDMLSNCVENEKYNHVREDKHEYPVNNQMHSAKTGTSPKEGNLVPHLQSNTICTEHSSFTGSSTRSTNLLMEENGLEVAYDRNSLNESGGIVKIQCEKCPA</sequence>
<gene>
    <name evidence="2" type="ORF">OS493_013306</name>
</gene>
<evidence type="ECO:0000256" key="1">
    <source>
        <dbReference type="SAM" id="MobiDB-lite"/>
    </source>
</evidence>
<evidence type="ECO:0000313" key="2">
    <source>
        <dbReference type="EMBL" id="KAJ7362207.1"/>
    </source>
</evidence>
<accession>A0A9W9YQA1</accession>
<dbReference type="AlphaFoldDB" id="A0A9W9YQA1"/>
<dbReference type="EMBL" id="MU827307">
    <property type="protein sequence ID" value="KAJ7362207.1"/>
    <property type="molecule type" value="Genomic_DNA"/>
</dbReference>
<keyword evidence="3" id="KW-1185">Reference proteome</keyword>
<comment type="caution">
    <text evidence="2">The sequence shown here is derived from an EMBL/GenBank/DDBJ whole genome shotgun (WGS) entry which is preliminary data.</text>
</comment>
<feature type="region of interest" description="Disordered" evidence="1">
    <location>
        <begin position="1"/>
        <end position="20"/>
    </location>
</feature>
<dbReference type="Proteomes" id="UP001163046">
    <property type="component" value="Unassembled WGS sequence"/>
</dbReference>
<proteinExistence type="predicted"/>
<protein>
    <submittedName>
        <fullName evidence="2">Uncharacterized protein</fullName>
    </submittedName>
</protein>